<feature type="domain" description="BTB" evidence="1">
    <location>
        <begin position="329"/>
        <end position="393"/>
    </location>
</feature>
<dbReference type="InterPro" id="IPR000210">
    <property type="entry name" value="BTB/POZ_dom"/>
</dbReference>
<dbReference type="Gene3D" id="1.25.40.420">
    <property type="match status" value="1"/>
</dbReference>
<accession>A0A4Y2VLD9</accession>
<dbReference type="Proteomes" id="UP000499080">
    <property type="component" value="Unassembled WGS sequence"/>
</dbReference>
<reference evidence="3 4" key="1">
    <citation type="journal article" date="2019" name="Sci. Rep.">
        <title>Orb-weaving spider Araneus ventricosus genome elucidates the spidroin gene catalogue.</title>
        <authorList>
            <person name="Kono N."/>
            <person name="Nakamura H."/>
            <person name="Ohtoshi R."/>
            <person name="Moran D.A.P."/>
            <person name="Shinohara A."/>
            <person name="Yoshida Y."/>
            <person name="Fujiwara M."/>
            <person name="Mori M."/>
            <person name="Tomita M."/>
            <person name="Arakawa K."/>
        </authorList>
    </citation>
    <scope>NUCLEOTIDE SEQUENCE [LARGE SCALE GENOMIC DNA]</scope>
</reference>
<dbReference type="PANTHER" id="PTHR24413">
    <property type="entry name" value="SPECKLE-TYPE POZ PROTEIN"/>
    <property type="match status" value="1"/>
</dbReference>
<comment type="caution">
    <text evidence="3">The sequence shown here is derived from an EMBL/GenBank/DDBJ whole genome shotgun (WGS) entry which is preliminary data.</text>
</comment>
<protein>
    <submittedName>
        <fullName evidence="3">TD and POZ domain-containing protein 4</fullName>
    </submittedName>
</protein>
<dbReference type="AlphaFoldDB" id="A0A4Y2VLD9"/>
<dbReference type="Pfam" id="PF22486">
    <property type="entry name" value="MATH_2"/>
    <property type="match status" value="1"/>
</dbReference>
<dbReference type="InterPro" id="IPR011333">
    <property type="entry name" value="SKP1/BTB/POZ_sf"/>
</dbReference>
<dbReference type="Gene3D" id="3.30.710.10">
    <property type="entry name" value="Potassium Channel Kv1.1, Chain A"/>
    <property type="match status" value="1"/>
</dbReference>
<dbReference type="Gene3D" id="2.60.210.10">
    <property type="entry name" value="Apoptosis, Tumor Necrosis Factor Receptor Associated Protein 2, Chain A"/>
    <property type="match status" value="1"/>
</dbReference>
<name>A0A4Y2VLD9_ARAVE</name>
<dbReference type="PROSITE" id="PS50144">
    <property type="entry name" value="MATH"/>
    <property type="match status" value="1"/>
</dbReference>
<dbReference type="SUPFAM" id="SSF49599">
    <property type="entry name" value="TRAF domain-like"/>
    <property type="match status" value="1"/>
</dbReference>
<dbReference type="SMART" id="SM00225">
    <property type="entry name" value="BTB"/>
    <property type="match status" value="1"/>
</dbReference>
<sequence length="490" mass="56506">MSNSDRNCLTFKWTIEKASFCWHQKGERLESPSFVIKALQETEWCLFMYPRGYQESSFLLYLKRKDNGKGPKEICLDFELSILGGNGSPVKAFKRNRRPFYKDSSYGGSDIPTWDEIFRLNRDSFLPNDTLTICCKMWKIGEEFDIPLQCSARTKIAVEHSFNAKIPNFKKFEIGKNKGILIGSTKTQNVNFILCSTDGLHGDESMFIEVFSTDDKIRFFTFKLYVLDNRGGKVECSRDECGFYYKRNKTWIFPLMFSLRKLVSNILTLQCQCCFSNGELVEEFETANSNIVASKCPASVNLSISENASSVTTTASEVLKSLYTDQILCDVKLRTQMETFPAHRNILSARSPVFRTMFTSDMREKTSQFVDIPDVDADILRYMLQYVYTESLEGLHYQSAYQLYVAADMYQILDLRNKCSVFLRGELSRFNACDVLVLADVYQDKDLKTDVQNFIVKEGKNIFTSDEWKDLIKENIQLAADTMLFKCVRE</sequence>
<keyword evidence="4" id="KW-1185">Reference proteome</keyword>
<dbReference type="GO" id="GO:0030163">
    <property type="term" value="P:protein catabolic process"/>
    <property type="evidence" value="ECO:0007669"/>
    <property type="project" value="UniProtKB-ARBA"/>
</dbReference>
<dbReference type="Pfam" id="PF00651">
    <property type="entry name" value="BTB"/>
    <property type="match status" value="1"/>
</dbReference>
<dbReference type="SUPFAM" id="SSF54695">
    <property type="entry name" value="POZ domain"/>
    <property type="match status" value="1"/>
</dbReference>
<evidence type="ECO:0000259" key="2">
    <source>
        <dbReference type="PROSITE" id="PS50144"/>
    </source>
</evidence>
<gene>
    <name evidence="3" type="primary">Tdpoz4_24</name>
    <name evidence="3" type="ORF">AVEN_148133_1</name>
</gene>
<dbReference type="CDD" id="cd18186">
    <property type="entry name" value="BTB_POZ_ZBTB_KLHL-like"/>
    <property type="match status" value="1"/>
</dbReference>
<feature type="domain" description="MATH" evidence="2">
    <location>
        <begin position="8"/>
        <end position="137"/>
    </location>
</feature>
<evidence type="ECO:0000259" key="1">
    <source>
        <dbReference type="PROSITE" id="PS50097"/>
    </source>
</evidence>
<evidence type="ECO:0000313" key="3">
    <source>
        <dbReference type="EMBL" id="GBO24480.1"/>
    </source>
</evidence>
<proteinExistence type="predicted"/>
<dbReference type="EMBL" id="BGPR01047447">
    <property type="protein sequence ID" value="GBO24480.1"/>
    <property type="molecule type" value="Genomic_DNA"/>
</dbReference>
<dbReference type="OrthoDB" id="6359816at2759"/>
<organism evidence="3 4">
    <name type="scientific">Araneus ventricosus</name>
    <name type="common">Orbweaver spider</name>
    <name type="synonym">Epeira ventricosa</name>
    <dbReference type="NCBI Taxonomy" id="182803"/>
    <lineage>
        <taxon>Eukaryota</taxon>
        <taxon>Metazoa</taxon>
        <taxon>Ecdysozoa</taxon>
        <taxon>Arthropoda</taxon>
        <taxon>Chelicerata</taxon>
        <taxon>Arachnida</taxon>
        <taxon>Araneae</taxon>
        <taxon>Araneomorphae</taxon>
        <taxon>Entelegynae</taxon>
        <taxon>Araneoidea</taxon>
        <taxon>Araneidae</taxon>
        <taxon>Araneus</taxon>
    </lineage>
</organism>
<dbReference type="InterPro" id="IPR008974">
    <property type="entry name" value="TRAF-like"/>
</dbReference>
<dbReference type="PROSITE" id="PS50097">
    <property type="entry name" value="BTB"/>
    <property type="match status" value="1"/>
</dbReference>
<evidence type="ECO:0000313" key="4">
    <source>
        <dbReference type="Proteomes" id="UP000499080"/>
    </source>
</evidence>
<dbReference type="InterPro" id="IPR002083">
    <property type="entry name" value="MATH/TRAF_dom"/>
</dbReference>